<reference evidence="1 2" key="1">
    <citation type="journal article" date="2013" name="Antonie Van Leeuwenhoek">
        <title>Echinimonas agarilytica gen. nov., sp. nov., a new gammaproteobacterium isolated from the sea urchin Strongylocentrotus intermedius.</title>
        <authorList>
            <person name="Nedashkovskaya O.I."/>
            <person name="Stenkova A.M."/>
            <person name="Zhukova N.V."/>
            <person name="Van Trappen S."/>
            <person name="Lee J.S."/>
            <person name="Kim S.B."/>
        </authorList>
    </citation>
    <scope>NUCLEOTIDE SEQUENCE [LARGE SCALE GENOMIC DNA]</scope>
    <source>
        <strain evidence="1 2">KMM 6351</strain>
    </source>
</reference>
<dbReference type="GO" id="GO:0045301">
    <property type="term" value="F:tRNA 2-(methylsulfanyl)-N(6)-isopentenyladenosine(37) hydroxylase activity"/>
    <property type="evidence" value="ECO:0007669"/>
    <property type="project" value="InterPro"/>
</dbReference>
<dbReference type="Pfam" id="PF06175">
    <property type="entry name" value="MiaE"/>
    <property type="match status" value="1"/>
</dbReference>
<accession>A0AA41W5N8</accession>
<dbReference type="PANTHER" id="PTHR42637">
    <property type="entry name" value="TRNA-(MS[2]IO[6]A)-HYDROXYLASE"/>
    <property type="match status" value="1"/>
</dbReference>
<dbReference type="AlphaFoldDB" id="A0AA41W5N8"/>
<gene>
    <name evidence="1" type="ORF">NAF29_06110</name>
</gene>
<comment type="caution">
    <text evidence="1">The sequence shown here is derived from an EMBL/GenBank/DDBJ whole genome shotgun (WGS) entry which is preliminary data.</text>
</comment>
<dbReference type="PANTHER" id="PTHR42637:SF1">
    <property type="entry name" value="TRNA 2-(METHYLSULFANYL)-N(6)-ISOPENTENYLADENOSINE(37) HYDROXYLASE"/>
    <property type="match status" value="1"/>
</dbReference>
<dbReference type="SUPFAM" id="SSF47240">
    <property type="entry name" value="Ferritin-like"/>
    <property type="match status" value="1"/>
</dbReference>
<dbReference type="Gene3D" id="1.20.1260.10">
    <property type="match status" value="1"/>
</dbReference>
<keyword evidence="2" id="KW-1185">Reference proteome</keyword>
<name>A0AA41W5N8_9GAMM</name>
<dbReference type="EMBL" id="JAMQGP010000002">
    <property type="protein sequence ID" value="MCM2679251.1"/>
    <property type="molecule type" value="Genomic_DNA"/>
</dbReference>
<dbReference type="GO" id="GO:0006400">
    <property type="term" value="P:tRNA modification"/>
    <property type="evidence" value="ECO:0007669"/>
    <property type="project" value="InterPro"/>
</dbReference>
<sequence length="253" mass="28577">MTTSDLLAPILSFLKCETPQAWLDVASSKQMLPDLLIDHCNCELKAAQTAMWLIRKYAVDTSSSAELLQWLKPYEDFVYRQGAMPGSEHSGLGKKLQVKEGVEFGSDLIQKMVLLIKEELHHFQQVLDIMNQRHIPYQPLGAGRYAKGLMKKVRTYEPQALTDKLICGAYIEARSCERFAALVPYIDDDLGKFYVSLLRSEARHFEDYLHLAQQVAGDVSIADRVDIIGEVEAELILAPDTEFRFHSGTPNNT</sequence>
<dbReference type="CDD" id="cd07910">
    <property type="entry name" value="MiaE"/>
    <property type="match status" value="1"/>
</dbReference>
<dbReference type="RefSeq" id="WP_251260608.1">
    <property type="nucleotide sequence ID" value="NZ_JAMQGP010000002.1"/>
</dbReference>
<dbReference type="PIRSF" id="PIRSF020736">
    <property type="entry name" value="MiaE"/>
    <property type="match status" value="1"/>
</dbReference>
<proteinExistence type="predicted"/>
<dbReference type="InterPro" id="IPR012347">
    <property type="entry name" value="Ferritin-like"/>
</dbReference>
<dbReference type="InterPro" id="IPR010386">
    <property type="entry name" value="tRNA-Hydrxlase_MiaE"/>
</dbReference>
<dbReference type="Proteomes" id="UP001165393">
    <property type="component" value="Unassembled WGS sequence"/>
</dbReference>
<dbReference type="NCBIfam" id="NF047790">
    <property type="entry name" value="tRNAmsioHdxaseMiaE"/>
    <property type="match status" value="1"/>
</dbReference>
<dbReference type="InterPro" id="IPR009078">
    <property type="entry name" value="Ferritin-like_SF"/>
</dbReference>
<evidence type="ECO:0000313" key="1">
    <source>
        <dbReference type="EMBL" id="MCM2679251.1"/>
    </source>
</evidence>
<organism evidence="1 2">
    <name type="scientific">Echinimonas agarilytica</name>
    <dbReference type="NCBI Taxonomy" id="1215918"/>
    <lineage>
        <taxon>Bacteria</taxon>
        <taxon>Pseudomonadati</taxon>
        <taxon>Pseudomonadota</taxon>
        <taxon>Gammaproteobacteria</taxon>
        <taxon>Alteromonadales</taxon>
        <taxon>Echinimonadaceae</taxon>
        <taxon>Echinimonas</taxon>
    </lineage>
</organism>
<evidence type="ECO:0000313" key="2">
    <source>
        <dbReference type="Proteomes" id="UP001165393"/>
    </source>
</evidence>
<protein>
    <submittedName>
        <fullName evidence="1">tRNA isopentenyl-2-thiomethyl-A-37 hydroxylase MiaE</fullName>
    </submittedName>
</protein>